<dbReference type="Proteomes" id="UP000446866">
    <property type="component" value="Unassembled WGS sequence"/>
</dbReference>
<accession>A0A845QMA4</accession>
<evidence type="ECO:0000313" key="2">
    <source>
        <dbReference type="EMBL" id="NBH61198.1"/>
    </source>
</evidence>
<sequence length="185" mass="22001">MEMKRKIYLVKDNENEENIGTLIEVSGKAFREIVSEMKHEKRYFILLTDDIDYDCSEIVIETSKEVYEQWKREYNRHQYLKKQSEQAPKPEYLDNRFGAGTLLEELKAEDCGPDEALCKKEERERLREALMMLEPEEKQLINLLYFSEEGYTTRELAKLYGVGKSTIDRRKNHVLKKIRTFCGTK</sequence>
<protein>
    <submittedName>
        <fullName evidence="2">Sigma-70 family RNA polymerase sigma factor</fullName>
    </submittedName>
</protein>
<reference evidence="2 3" key="1">
    <citation type="submission" date="2018-08" db="EMBL/GenBank/DDBJ databases">
        <title>Murine metabolic-syndrome-specific gut microbial biobank.</title>
        <authorList>
            <person name="Liu C."/>
        </authorList>
    </citation>
    <scope>NUCLEOTIDE SEQUENCE [LARGE SCALE GENOMIC DNA]</scope>
    <source>
        <strain evidence="2 3">28</strain>
    </source>
</reference>
<name>A0A845QMA4_9FIRM</name>
<evidence type="ECO:0000259" key="1">
    <source>
        <dbReference type="Pfam" id="PF04545"/>
    </source>
</evidence>
<feature type="domain" description="RNA polymerase sigma-70 region 4" evidence="1">
    <location>
        <begin position="129"/>
        <end position="179"/>
    </location>
</feature>
<dbReference type="AlphaFoldDB" id="A0A845QMA4"/>
<dbReference type="SUPFAM" id="SSF88659">
    <property type="entry name" value="Sigma3 and sigma4 domains of RNA polymerase sigma factors"/>
    <property type="match status" value="1"/>
</dbReference>
<dbReference type="Pfam" id="PF04545">
    <property type="entry name" value="Sigma70_r4"/>
    <property type="match status" value="1"/>
</dbReference>
<dbReference type="NCBIfam" id="TIGR02937">
    <property type="entry name" value="sigma70-ECF"/>
    <property type="match status" value="1"/>
</dbReference>
<dbReference type="GO" id="GO:0003700">
    <property type="term" value="F:DNA-binding transcription factor activity"/>
    <property type="evidence" value="ECO:0007669"/>
    <property type="project" value="InterPro"/>
</dbReference>
<keyword evidence="3" id="KW-1185">Reference proteome</keyword>
<proteinExistence type="predicted"/>
<dbReference type="InterPro" id="IPR007630">
    <property type="entry name" value="RNA_pol_sigma70_r4"/>
</dbReference>
<dbReference type="InterPro" id="IPR014284">
    <property type="entry name" value="RNA_pol_sigma-70_dom"/>
</dbReference>
<dbReference type="EMBL" id="QXWK01000010">
    <property type="protein sequence ID" value="NBH61198.1"/>
    <property type="molecule type" value="Genomic_DNA"/>
</dbReference>
<dbReference type="GO" id="GO:0006352">
    <property type="term" value="P:DNA-templated transcription initiation"/>
    <property type="evidence" value="ECO:0007669"/>
    <property type="project" value="InterPro"/>
</dbReference>
<dbReference type="InterPro" id="IPR013324">
    <property type="entry name" value="RNA_pol_sigma_r3/r4-like"/>
</dbReference>
<organism evidence="2 3">
    <name type="scientific">Anaerotruncus colihominis</name>
    <dbReference type="NCBI Taxonomy" id="169435"/>
    <lineage>
        <taxon>Bacteria</taxon>
        <taxon>Bacillati</taxon>
        <taxon>Bacillota</taxon>
        <taxon>Clostridia</taxon>
        <taxon>Eubacteriales</taxon>
        <taxon>Oscillospiraceae</taxon>
        <taxon>Anaerotruncus</taxon>
    </lineage>
</organism>
<dbReference type="Gene3D" id="1.20.140.160">
    <property type="match status" value="1"/>
</dbReference>
<gene>
    <name evidence="2" type="ORF">D0435_05970</name>
</gene>
<evidence type="ECO:0000313" key="3">
    <source>
        <dbReference type="Proteomes" id="UP000446866"/>
    </source>
</evidence>
<comment type="caution">
    <text evidence="2">The sequence shown here is derived from an EMBL/GenBank/DDBJ whole genome shotgun (WGS) entry which is preliminary data.</text>
</comment>